<feature type="transmembrane region" description="Helical" evidence="5">
    <location>
        <begin position="163"/>
        <end position="182"/>
    </location>
</feature>
<feature type="domain" description="Sodium/calcium exchanger membrane region" evidence="6">
    <location>
        <begin position="37"/>
        <end position="185"/>
    </location>
</feature>
<dbReference type="PANTHER" id="PTHR37958:SF1">
    <property type="entry name" value="SODIUM-POTASSIUM_PROTON ANTIPORTER CHAA"/>
    <property type="match status" value="1"/>
</dbReference>
<dbReference type="InterPro" id="IPR044880">
    <property type="entry name" value="NCX_ion-bd_dom_sf"/>
</dbReference>
<evidence type="ECO:0000256" key="5">
    <source>
        <dbReference type="SAM" id="Phobius"/>
    </source>
</evidence>
<dbReference type="Proteomes" id="UP000441102">
    <property type="component" value="Unassembled WGS sequence"/>
</dbReference>
<proteinExistence type="predicted"/>
<feature type="transmembrane region" description="Helical" evidence="5">
    <location>
        <begin position="33"/>
        <end position="52"/>
    </location>
</feature>
<feature type="transmembrane region" description="Helical" evidence="5">
    <location>
        <begin position="139"/>
        <end position="157"/>
    </location>
</feature>
<dbReference type="GO" id="GO:0015386">
    <property type="term" value="F:potassium:proton antiporter activity"/>
    <property type="evidence" value="ECO:0007669"/>
    <property type="project" value="TreeGrafter"/>
</dbReference>
<dbReference type="Pfam" id="PF01699">
    <property type="entry name" value="Na_Ca_ex"/>
    <property type="match status" value="2"/>
</dbReference>
<evidence type="ECO:0000256" key="3">
    <source>
        <dbReference type="ARBA" id="ARBA00022989"/>
    </source>
</evidence>
<keyword evidence="2 5" id="KW-0812">Transmembrane</keyword>
<dbReference type="AlphaFoldDB" id="A0A6I0DM44"/>
<feature type="transmembrane region" description="Helical" evidence="5">
    <location>
        <begin position="213"/>
        <end position="239"/>
    </location>
</feature>
<comment type="subcellular location">
    <subcellularLocation>
        <location evidence="1">Membrane</location>
        <topology evidence="1">Multi-pass membrane protein</topology>
    </subcellularLocation>
</comment>
<feature type="transmembrane region" description="Helical" evidence="5">
    <location>
        <begin position="73"/>
        <end position="92"/>
    </location>
</feature>
<feature type="transmembrane region" description="Helical" evidence="5">
    <location>
        <begin position="343"/>
        <end position="362"/>
    </location>
</feature>
<dbReference type="GO" id="GO:0015385">
    <property type="term" value="F:sodium:proton antiporter activity"/>
    <property type="evidence" value="ECO:0007669"/>
    <property type="project" value="TreeGrafter"/>
</dbReference>
<dbReference type="EMBL" id="WBWX01000016">
    <property type="protein sequence ID" value="KAB2790871.1"/>
    <property type="molecule type" value="Genomic_DNA"/>
</dbReference>
<evidence type="ECO:0000259" key="6">
    <source>
        <dbReference type="Pfam" id="PF01699"/>
    </source>
</evidence>
<keyword evidence="4 5" id="KW-0472">Membrane</keyword>
<comment type="caution">
    <text evidence="7">The sequence shown here is derived from an EMBL/GenBank/DDBJ whole genome shotgun (WGS) entry which is preliminary data.</text>
</comment>
<accession>A0A6I0DM44</accession>
<gene>
    <name evidence="7" type="ORF">F9L06_24260</name>
</gene>
<dbReference type="InterPro" id="IPR004837">
    <property type="entry name" value="NaCa_Exmemb"/>
</dbReference>
<sequence length="364" mass="38535">MLSFLWQEILLVLAFGTGVVAFAFETTIMETGSSGALVATLCLIVALVAVSVRIAHRAEAIASKVGDPYGTMVLTMSAVGVEVLILLILMNGSGGSPTLARDTIFSAVMLDINGILGLAALLGGWKFGEQAYNDDSGKTYGVMILTAMGISMVVPEFVPHEKWRAYSIFTVGAMAMLYWVFLRNQIGQHSYFFNYSYPEKKTRGGKPREYEPLAPSIAVLIIGVVLIGFLAEVMSAFLLHGLHAVGAPVALAALVVAIMSAAPELLTALRAALANRMQVVINIALGASLSTVILTVPVIEGFALFNDQPIVMAMTPIQTMMIAITLIAAAINLNDGQTNAIEGMTHFVLFATFLALSFLGVAGG</sequence>
<evidence type="ECO:0000256" key="1">
    <source>
        <dbReference type="ARBA" id="ARBA00004141"/>
    </source>
</evidence>
<reference evidence="7 8" key="1">
    <citation type="submission" date="2019-09" db="EMBL/GenBank/DDBJ databases">
        <title>Taxonomic organization of the family Brucellaceae based on a phylogenomic approach.</title>
        <authorList>
            <person name="Leclercq S."/>
            <person name="Cloeckaert A."/>
            <person name="Zygmunt M.S."/>
        </authorList>
    </citation>
    <scope>NUCLEOTIDE SEQUENCE [LARGE SCALE GENOMIC DNA]</scope>
    <source>
        <strain evidence="7 8">CCUG 34461</strain>
    </source>
</reference>
<keyword evidence="3 5" id="KW-1133">Transmembrane helix</keyword>
<dbReference type="InterPro" id="IPR052946">
    <property type="entry name" value="Alkaline_pH_Ca-Antiporter"/>
</dbReference>
<feature type="domain" description="Sodium/calcium exchanger membrane region" evidence="6">
    <location>
        <begin position="216"/>
        <end position="358"/>
    </location>
</feature>
<dbReference type="Gene3D" id="1.20.1420.30">
    <property type="entry name" value="NCX, central ion-binding region"/>
    <property type="match status" value="1"/>
</dbReference>
<feature type="transmembrane region" description="Helical" evidence="5">
    <location>
        <begin position="311"/>
        <end position="331"/>
    </location>
</feature>
<evidence type="ECO:0000313" key="7">
    <source>
        <dbReference type="EMBL" id="KAB2790871.1"/>
    </source>
</evidence>
<dbReference type="RefSeq" id="WP_038595091.1">
    <property type="nucleotide sequence ID" value="NZ_CP008817.1"/>
</dbReference>
<organism evidence="7 8">
    <name type="scientific">Brucella anthropi</name>
    <name type="common">Ochrobactrum anthropi</name>
    <dbReference type="NCBI Taxonomy" id="529"/>
    <lineage>
        <taxon>Bacteria</taxon>
        <taxon>Pseudomonadati</taxon>
        <taxon>Pseudomonadota</taxon>
        <taxon>Alphaproteobacteria</taxon>
        <taxon>Hyphomicrobiales</taxon>
        <taxon>Brucellaceae</taxon>
        <taxon>Brucella/Ochrobactrum group</taxon>
        <taxon>Brucella</taxon>
    </lineage>
</organism>
<evidence type="ECO:0000256" key="2">
    <source>
        <dbReference type="ARBA" id="ARBA00022692"/>
    </source>
</evidence>
<evidence type="ECO:0000313" key="8">
    <source>
        <dbReference type="Proteomes" id="UP000441102"/>
    </source>
</evidence>
<feature type="transmembrane region" description="Helical" evidence="5">
    <location>
        <begin position="279"/>
        <end position="299"/>
    </location>
</feature>
<protein>
    <submittedName>
        <fullName evidence="7">Calcium:proton antiporter</fullName>
    </submittedName>
</protein>
<dbReference type="KEGG" id="oah:DR92_4476"/>
<evidence type="ECO:0000256" key="4">
    <source>
        <dbReference type="ARBA" id="ARBA00023136"/>
    </source>
</evidence>
<feature type="transmembrane region" description="Helical" evidence="5">
    <location>
        <begin position="245"/>
        <end position="267"/>
    </location>
</feature>
<dbReference type="GO" id="GO:0005886">
    <property type="term" value="C:plasma membrane"/>
    <property type="evidence" value="ECO:0007669"/>
    <property type="project" value="TreeGrafter"/>
</dbReference>
<dbReference type="PANTHER" id="PTHR37958">
    <property type="entry name" value="SODIUM-POTASSIUM/PROTON ANTIPORTER CHAA"/>
    <property type="match status" value="1"/>
</dbReference>
<name>A0A6I0DM44_BRUAN</name>
<feature type="transmembrane region" description="Helical" evidence="5">
    <location>
        <begin position="104"/>
        <end position="127"/>
    </location>
</feature>